<evidence type="ECO:0000313" key="8">
    <source>
        <dbReference type="EMBL" id="PLX19679.1"/>
    </source>
</evidence>
<dbReference type="Gene3D" id="3.40.50.12230">
    <property type="match status" value="1"/>
</dbReference>
<dbReference type="GO" id="GO:0004479">
    <property type="term" value="F:methionyl-tRNA formyltransferase activity"/>
    <property type="evidence" value="ECO:0007669"/>
    <property type="project" value="UniProtKB-UniRule"/>
</dbReference>
<dbReference type="CDD" id="cd08646">
    <property type="entry name" value="FMT_core_Met-tRNA-FMT_N"/>
    <property type="match status" value="1"/>
</dbReference>
<dbReference type="FunFam" id="3.40.50.12230:FF:000001">
    <property type="entry name" value="Methionyl-tRNA formyltransferase"/>
    <property type="match status" value="1"/>
</dbReference>
<reference evidence="8 9" key="1">
    <citation type="submission" date="2017-11" db="EMBL/GenBank/DDBJ databases">
        <title>Genome-resolved metagenomics identifies genetic mobility, metabolic interactions, and unexpected diversity in perchlorate-reducing communities.</title>
        <authorList>
            <person name="Barnum T.P."/>
            <person name="Figueroa I.A."/>
            <person name="Carlstrom C.I."/>
            <person name="Lucas L.N."/>
            <person name="Engelbrektson A.L."/>
            <person name="Coates J.D."/>
        </authorList>
    </citation>
    <scope>NUCLEOTIDE SEQUENCE [LARGE SCALE GENOMIC DNA]</scope>
    <source>
        <strain evidence="8">BM706</strain>
    </source>
</reference>
<evidence type="ECO:0000256" key="3">
    <source>
        <dbReference type="ARBA" id="ARBA00022679"/>
    </source>
</evidence>
<keyword evidence="4 5" id="KW-0648">Protein biosynthesis</keyword>
<feature type="binding site" evidence="5">
    <location>
        <begin position="109"/>
        <end position="112"/>
    </location>
    <ligand>
        <name>(6S)-5,6,7,8-tetrahydrofolate</name>
        <dbReference type="ChEBI" id="CHEBI:57453"/>
    </ligand>
</feature>
<dbReference type="EMBL" id="PKTG01000022">
    <property type="protein sequence ID" value="PLX19679.1"/>
    <property type="molecule type" value="Genomic_DNA"/>
</dbReference>
<evidence type="ECO:0000313" key="9">
    <source>
        <dbReference type="Proteomes" id="UP000234857"/>
    </source>
</evidence>
<dbReference type="InterPro" id="IPR041711">
    <property type="entry name" value="Met-tRNA-FMT_N"/>
</dbReference>
<dbReference type="SUPFAM" id="SSF50486">
    <property type="entry name" value="FMT C-terminal domain-like"/>
    <property type="match status" value="1"/>
</dbReference>
<name>A0A2N5ZLX7_MUIH1</name>
<dbReference type="GO" id="GO:0005829">
    <property type="term" value="C:cytosol"/>
    <property type="evidence" value="ECO:0007669"/>
    <property type="project" value="TreeGrafter"/>
</dbReference>
<feature type="domain" description="Formyl transferase N-terminal" evidence="6">
    <location>
        <begin position="23"/>
        <end position="179"/>
    </location>
</feature>
<comment type="caution">
    <text evidence="8">The sequence shown here is derived from an EMBL/GenBank/DDBJ whole genome shotgun (WGS) entry which is preliminary data.</text>
</comment>
<dbReference type="HAMAP" id="MF_00182">
    <property type="entry name" value="Formyl_trans"/>
    <property type="match status" value="1"/>
</dbReference>
<evidence type="ECO:0000259" key="6">
    <source>
        <dbReference type="Pfam" id="PF00551"/>
    </source>
</evidence>
<dbReference type="Pfam" id="PF02911">
    <property type="entry name" value="Formyl_trans_C"/>
    <property type="match status" value="1"/>
</dbReference>
<dbReference type="InterPro" id="IPR005794">
    <property type="entry name" value="Fmt"/>
</dbReference>
<dbReference type="InterPro" id="IPR011034">
    <property type="entry name" value="Formyl_transferase-like_C_sf"/>
</dbReference>
<dbReference type="InterPro" id="IPR002376">
    <property type="entry name" value="Formyl_transf_N"/>
</dbReference>
<gene>
    <name evidence="5" type="primary">fmt</name>
    <name evidence="8" type="ORF">C0601_01230</name>
</gene>
<protein>
    <recommendedName>
        <fullName evidence="2 5">Methionyl-tRNA formyltransferase</fullName>
        <ecNumber evidence="2 5">2.1.2.9</ecNumber>
    </recommendedName>
</protein>
<dbReference type="CDD" id="cd08704">
    <property type="entry name" value="Met_tRNA_FMT_C"/>
    <property type="match status" value="1"/>
</dbReference>
<dbReference type="InterPro" id="IPR044135">
    <property type="entry name" value="Met-tRNA-FMT_C"/>
</dbReference>
<accession>A0A2N5ZLX7</accession>
<comment type="similarity">
    <text evidence="1 5">Belongs to the Fmt family.</text>
</comment>
<organism evidence="8 9">
    <name type="scientific">Muiribacterium halophilum</name>
    <dbReference type="NCBI Taxonomy" id="2053465"/>
    <lineage>
        <taxon>Bacteria</taxon>
        <taxon>Candidatus Muiribacteriota</taxon>
        <taxon>Candidatus Muiribacteriia</taxon>
        <taxon>Candidatus Muiribacteriales</taxon>
        <taxon>Candidatus Muiribacteriaceae</taxon>
        <taxon>Candidatus Muiribacterium</taxon>
    </lineage>
</organism>
<evidence type="ECO:0000259" key="7">
    <source>
        <dbReference type="Pfam" id="PF02911"/>
    </source>
</evidence>
<evidence type="ECO:0000256" key="1">
    <source>
        <dbReference type="ARBA" id="ARBA00010699"/>
    </source>
</evidence>
<dbReference type="Proteomes" id="UP000234857">
    <property type="component" value="Unassembled WGS sequence"/>
</dbReference>
<comment type="function">
    <text evidence="5">Attaches a formyl group to the free amino group of methionyl-tRNA(fMet). The formyl group appears to play a dual role in the initiator identity of N-formylmethionyl-tRNA by promoting its recognition by IF2 and preventing the misappropriation of this tRNA by the elongation apparatus.</text>
</comment>
<dbReference type="PANTHER" id="PTHR11138">
    <property type="entry name" value="METHIONYL-TRNA FORMYLTRANSFERASE"/>
    <property type="match status" value="1"/>
</dbReference>
<dbReference type="InterPro" id="IPR036477">
    <property type="entry name" value="Formyl_transf_N_sf"/>
</dbReference>
<dbReference type="NCBIfam" id="TIGR00460">
    <property type="entry name" value="fmt"/>
    <property type="match status" value="1"/>
</dbReference>
<evidence type="ECO:0000256" key="2">
    <source>
        <dbReference type="ARBA" id="ARBA00012261"/>
    </source>
</evidence>
<dbReference type="Pfam" id="PF00551">
    <property type="entry name" value="Formyl_trans_N"/>
    <property type="match status" value="1"/>
</dbReference>
<dbReference type="AlphaFoldDB" id="A0A2N5ZLX7"/>
<keyword evidence="3 5" id="KW-0808">Transferase</keyword>
<dbReference type="EC" id="2.1.2.9" evidence="2 5"/>
<evidence type="ECO:0000256" key="4">
    <source>
        <dbReference type="ARBA" id="ARBA00022917"/>
    </source>
</evidence>
<proteinExistence type="inferred from homology"/>
<feature type="domain" description="Formyl transferase C-terminal" evidence="7">
    <location>
        <begin position="204"/>
        <end position="297"/>
    </location>
</feature>
<comment type="catalytic activity">
    <reaction evidence="5">
        <text>L-methionyl-tRNA(fMet) + (6R)-10-formyltetrahydrofolate = N-formyl-L-methionyl-tRNA(fMet) + (6S)-5,6,7,8-tetrahydrofolate + H(+)</text>
        <dbReference type="Rhea" id="RHEA:24380"/>
        <dbReference type="Rhea" id="RHEA-COMP:9952"/>
        <dbReference type="Rhea" id="RHEA-COMP:9953"/>
        <dbReference type="ChEBI" id="CHEBI:15378"/>
        <dbReference type="ChEBI" id="CHEBI:57453"/>
        <dbReference type="ChEBI" id="CHEBI:78530"/>
        <dbReference type="ChEBI" id="CHEBI:78844"/>
        <dbReference type="ChEBI" id="CHEBI:195366"/>
        <dbReference type="EC" id="2.1.2.9"/>
    </reaction>
</comment>
<sequence>MNIVFMGTPFFCIPTLEELWRDYNVKAVVCQPDRKAHRGHKVFPCPVKNFAVSKGISVLQPEKVRKNDQFLQKLKKYEPDIIVVIAYGQILPKSVLDVARLGCINLHASLLPKYRGASPIQFSIMNGDKKTGVTSMMMNTKMDEGDILLQHEMDISEVDVVGTLHDKLAQLSARCAVETIEGLRDKTIEPKMQDHESATYTRLIKKEDGRVKWDQDAKKVFDHYRAMTPWPGFFTYFEDKYIKIIECHKGQGSGRPGEILKTENVIEIACMDGSIIVERLQMAGKKALDTKSFLNGNSWMKKGIVLN</sequence>
<dbReference type="PANTHER" id="PTHR11138:SF5">
    <property type="entry name" value="METHIONYL-TRNA FORMYLTRANSFERASE, MITOCHONDRIAL"/>
    <property type="match status" value="1"/>
</dbReference>
<dbReference type="SUPFAM" id="SSF53328">
    <property type="entry name" value="Formyltransferase"/>
    <property type="match status" value="1"/>
</dbReference>
<evidence type="ECO:0000256" key="5">
    <source>
        <dbReference type="HAMAP-Rule" id="MF_00182"/>
    </source>
</evidence>
<dbReference type="InterPro" id="IPR005793">
    <property type="entry name" value="Formyl_trans_C"/>
</dbReference>